<keyword evidence="1" id="KW-0812">Transmembrane</keyword>
<dbReference type="Proteomes" id="UP000533017">
    <property type="component" value="Unassembled WGS sequence"/>
</dbReference>
<gene>
    <name evidence="2" type="ORF">FHR37_000201</name>
    <name evidence="3" type="ORF">SAMN05421678_102207</name>
</gene>
<evidence type="ECO:0000313" key="4">
    <source>
        <dbReference type="Proteomes" id="UP000199052"/>
    </source>
</evidence>
<dbReference type="AlphaFoldDB" id="A0A1I2LPB7"/>
<evidence type="ECO:0000313" key="5">
    <source>
        <dbReference type="Proteomes" id="UP000533017"/>
    </source>
</evidence>
<evidence type="ECO:0000256" key="1">
    <source>
        <dbReference type="SAM" id="Phobius"/>
    </source>
</evidence>
<keyword evidence="5" id="KW-1185">Reference proteome</keyword>
<reference evidence="2 5" key="2">
    <citation type="submission" date="2020-07" db="EMBL/GenBank/DDBJ databases">
        <title>Sequencing the genomes of 1000 actinobacteria strains.</title>
        <authorList>
            <person name="Klenk H.-P."/>
        </authorList>
    </citation>
    <scope>NUCLEOTIDE SEQUENCE [LARGE SCALE GENOMIC DNA]</scope>
    <source>
        <strain evidence="2 5">DSM 45117</strain>
    </source>
</reference>
<dbReference type="STRING" id="504797.SAMN05421678_102207"/>
<dbReference type="RefSeq" id="WP_175542353.1">
    <property type="nucleotide sequence ID" value="NZ_FOOI01000002.1"/>
</dbReference>
<feature type="transmembrane region" description="Helical" evidence="1">
    <location>
        <begin position="18"/>
        <end position="36"/>
    </location>
</feature>
<dbReference type="EMBL" id="JACBZA010000001">
    <property type="protein sequence ID" value="NYH81350.1"/>
    <property type="molecule type" value="Genomic_DNA"/>
</dbReference>
<sequence length="48" mass="4946">MVAGAAGESVLLTHAHRLAPVLQVSAAVAVVALGLVRDLRQRRSARTG</sequence>
<proteinExistence type="predicted"/>
<accession>A0A1I2LPB7</accession>
<dbReference type="EMBL" id="FOOI01000002">
    <property type="protein sequence ID" value="SFF80269.1"/>
    <property type="molecule type" value="Genomic_DNA"/>
</dbReference>
<evidence type="ECO:0000313" key="2">
    <source>
        <dbReference type="EMBL" id="NYH81350.1"/>
    </source>
</evidence>
<evidence type="ECO:0000313" key="3">
    <source>
        <dbReference type="EMBL" id="SFF80269.1"/>
    </source>
</evidence>
<reference evidence="3 4" key="1">
    <citation type="submission" date="2016-10" db="EMBL/GenBank/DDBJ databases">
        <authorList>
            <person name="de Groot N.N."/>
        </authorList>
    </citation>
    <scope>NUCLEOTIDE SEQUENCE [LARGE SCALE GENOMIC DNA]</scope>
    <source>
        <strain evidence="3 4">CPCC 202808</strain>
    </source>
</reference>
<protein>
    <submittedName>
        <fullName evidence="3">Uncharacterized protein</fullName>
    </submittedName>
</protein>
<keyword evidence="1" id="KW-1133">Transmembrane helix</keyword>
<dbReference type="Proteomes" id="UP000199052">
    <property type="component" value="Unassembled WGS sequence"/>
</dbReference>
<keyword evidence="1" id="KW-0472">Membrane</keyword>
<organism evidence="3 4">
    <name type="scientific">Actinopolymorpha cephalotaxi</name>
    <dbReference type="NCBI Taxonomy" id="504797"/>
    <lineage>
        <taxon>Bacteria</taxon>
        <taxon>Bacillati</taxon>
        <taxon>Actinomycetota</taxon>
        <taxon>Actinomycetes</taxon>
        <taxon>Propionibacteriales</taxon>
        <taxon>Actinopolymorphaceae</taxon>
        <taxon>Actinopolymorpha</taxon>
    </lineage>
</organism>
<name>A0A1I2LPB7_9ACTN</name>